<organism evidence="7 8">
    <name type="scientific">Meganyctiphanes norvegica</name>
    <name type="common">Northern krill</name>
    <name type="synonym">Thysanopoda norvegica</name>
    <dbReference type="NCBI Taxonomy" id="48144"/>
    <lineage>
        <taxon>Eukaryota</taxon>
        <taxon>Metazoa</taxon>
        <taxon>Ecdysozoa</taxon>
        <taxon>Arthropoda</taxon>
        <taxon>Crustacea</taxon>
        <taxon>Multicrustacea</taxon>
        <taxon>Malacostraca</taxon>
        <taxon>Eumalacostraca</taxon>
        <taxon>Eucarida</taxon>
        <taxon>Euphausiacea</taxon>
        <taxon>Euphausiidae</taxon>
        <taxon>Meganyctiphanes</taxon>
    </lineage>
</organism>
<gene>
    <name evidence="7" type="ORF">MNOR_LOCUS30109</name>
</gene>
<comment type="caution">
    <text evidence="7">The sequence shown here is derived from an EMBL/GenBank/DDBJ whole genome shotgun (WGS) entry which is preliminary data.</text>
</comment>
<dbReference type="GO" id="GO:0008270">
    <property type="term" value="F:zinc ion binding"/>
    <property type="evidence" value="ECO:0007669"/>
    <property type="project" value="UniProtKB-KW"/>
</dbReference>
<dbReference type="SUPFAM" id="SSF57667">
    <property type="entry name" value="beta-beta-alpha zinc fingers"/>
    <property type="match status" value="2"/>
</dbReference>
<feature type="non-terminal residue" evidence="7">
    <location>
        <position position="101"/>
    </location>
</feature>
<keyword evidence="8" id="KW-1185">Reference proteome</keyword>
<feature type="domain" description="C2H2-type" evidence="6">
    <location>
        <begin position="42"/>
        <end position="69"/>
    </location>
</feature>
<accession>A0AAV2S161</accession>
<dbReference type="AlphaFoldDB" id="A0AAV2S161"/>
<keyword evidence="3 5" id="KW-0863">Zinc-finger</keyword>
<dbReference type="Gene3D" id="3.30.160.60">
    <property type="entry name" value="Classic Zinc Finger"/>
    <property type="match status" value="2"/>
</dbReference>
<evidence type="ECO:0000256" key="5">
    <source>
        <dbReference type="PROSITE-ProRule" id="PRU00042"/>
    </source>
</evidence>
<sequence>KLKEEIETHEEPIYFTGESYLVKHEKLDVIEDRRLPTEKKPCQCKKCNKRFFHDSHLVKHQITQTGKKLYQCSHCDKAFAGNLHNLLRHLRTHTGEKPYHC</sequence>
<dbReference type="PANTHER" id="PTHR23226:SF379">
    <property type="entry name" value="C2H2-TYPE DOMAIN-CONTAINING PROTEIN"/>
    <property type="match status" value="1"/>
</dbReference>
<dbReference type="GO" id="GO:0000978">
    <property type="term" value="F:RNA polymerase II cis-regulatory region sequence-specific DNA binding"/>
    <property type="evidence" value="ECO:0007669"/>
    <property type="project" value="TreeGrafter"/>
</dbReference>
<dbReference type="PROSITE" id="PS50157">
    <property type="entry name" value="ZINC_FINGER_C2H2_2"/>
    <property type="match status" value="2"/>
</dbReference>
<keyword evidence="1" id="KW-0479">Metal-binding</keyword>
<keyword evidence="4" id="KW-0862">Zinc</keyword>
<evidence type="ECO:0000256" key="3">
    <source>
        <dbReference type="ARBA" id="ARBA00022771"/>
    </source>
</evidence>
<evidence type="ECO:0000313" key="7">
    <source>
        <dbReference type="EMBL" id="CAL4147709.1"/>
    </source>
</evidence>
<dbReference type="Proteomes" id="UP001497623">
    <property type="component" value="Unassembled WGS sequence"/>
</dbReference>
<evidence type="ECO:0000256" key="2">
    <source>
        <dbReference type="ARBA" id="ARBA00022737"/>
    </source>
</evidence>
<protein>
    <recommendedName>
        <fullName evidence="6">C2H2-type domain-containing protein</fullName>
    </recommendedName>
</protein>
<keyword evidence="2" id="KW-0677">Repeat</keyword>
<proteinExistence type="predicted"/>
<dbReference type="FunFam" id="3.30.160.60:FF:002343">
    <property type="entry name" value="Zinc finger protein 33A"/>
    <property type="match status" value="1"/>
</dbReference>
<evidence type="ECO:0000256" key="1">
    <source>
        <dbReference type="ARBA" id="ARBA00022723"/>
    </source>
</evidence>
<feature type="non-terminal residue" evidence="7">
    <location>
        <position position="1"/>
    </location>
</feature>
<dbReference type="GO" id="GO:0000981">
    <property type="term" value="F:DNA-binding transcription factor activity, RNA polymerase II-specific"/>
    <property type="evidence" value="ECO:0007669"/>
    <property type="project" value="TreeGrafter"/>
</dbReference>
<dbReference type="EMBL" id="CAXKWB010036200">
    <property type="protein sequence ID" value="CAL4147709.1"/>
    <property type="molecule type" value="Genomic_DNA"/>
</dbReference>
<evidence type="ECO:0000259" key="6">
    <source>
        <dbReference type="PROSITE" id="PS50157"/>
    </source>
</evidence>
<dbReference type="PANTHER" id="PTHR23226">
    <property type="entry name" value="ZINC FINGER AND SCAN DOMAIN-CONTAINING"/>
    <property type="match status" value="1"/>
</dbReference>
<evidence type="ECO:0000256" key="4">
    <source>
        <dbReference type="ARBA" id="ARBA00022833"/>
    </source>
</evidence>
<dbReference type="InterPro" id="IPR013087">
    <property type="entry name" value="Znf_C2H2_type"/>
</dbReference>
<feature type="domain" description="C2H2-type" evidence="6">
    <location>
        <begin position="70"/>
        <end position="98"/>
    </location>
</feature>
<reference evidence="7 8" key="1">
    <citation type="submission" date="2024-05" db="EMBL/GenBank/DDBJ databases">
        <authorList>
            <person name="Wallberg A."/>
        </authorList>
    </citation>
    <scope>NUCLEOTIDE SEQUENCE [LARGE SCALE GENOMIC DNA]</scope>
</reference>
<name>A0AAV2S161_MEGNR</name>
<dbReference type="InterPro" id="IPR036236">
    <property type="entry name" value="Znf_C2H2_sf"/>
</dbReference>
<evidence type="ECO:0000313" key="8">
    <source>
        <dbReference type="Proteomes" id="UP001497623"/>
    </source>
</evidence>